<keyword evidence="5" id="KW-1185">Reference proteome</keyword>
<sequence>MSNSTMAELLVHVWNVWEIQTMVLLSFMLQLFLLATGSLRRRHTTAVLRALIWLGYVGADLVAVYALGLFSQYEDKYKLGRESFGDILPFLWVPFLLVHLGGQDSITAFSIEDNNLWLRHLLNLATQGFVALYIFWKSFHRINASVLIPAMFVFVSGIIKYGERVWALMSASRNGLGKSVKFSSSAELYRRSKESYARQTVLLARGLFVGRTVLQVGDDAEEQLEYDFNEICEDRGEKLKMVVMELGMMFDLLYTKANVLQRWTGVVFRCASQTLMVVAFLSFLISLKGAHKHNSVNVAITYTLFTGAMFMEACSIAVVMASPWTRAHLNEYSSFLHCLCNIATSLFKAVQCNKGHQTMSCISMGQFNYMDYCIAMKYKPRLISMAISAIGLDKQWRNLWYVHHIVDDASFRSGEEGIISGVMEILGRPNNDWFGQRCLGRRLNYTLSLPFEHALYRLHIYTDFHINKYFAQYTPAPDDVTMRLKEQCETLSNYMMYLMVVHPSMLPVSTAAEDLEPELLKWVIRNNNQHSQQAATKLDFLGHYTSSVLSNEPDSVSPFEAEPCGPLHLEQSLMEMKEMWLRLLVYAAGKCRGEQHARQLSEGGELITFVWLLMVHHGLGDVARQELSLLTSNDPCVPQPGSTVSVENSSWRLRQEHPCYAFQFFPAGGQQQEETAVVSREKEQMIQLARMVQDIVPQVLRAGQSVAADTQFIGYLIQQLLSALTQHDGATATAAPDGASEQDEAGTSGEAAGQDDDAVTTSEIHEQEPVMNAVENEGSRHACSASFSYSAHGFHNA</sequence>
<gene>
    <name evidence="4" type="ORF">SORBI_3007G037700</name>
</gene>
<evidence type="ECO:0000313" key="4">
    <source>
        <dbReference type="EMBL" id="OQU79864.1"/>
    </source>
</evidence>
<dbReference type="eggNOG" id="ENOG502QQBP">
    <property type="taxonomic scope" value="Eukaryota"/>
</dbReference>
<dbReference type="InParanoid" id="A0A1Z5R7W3"/>
<feature type="transmembrane region" description="Helical" evidence="2">
    <location>
        <begin position="20"/>
        <end position="39"/>
    </location>
</feature>
<feature type="transmembrane region" description="Helical" evidence="2">
    <location>
        <begin position="142"/>
        <end position="159"/>
    </location>
</feature>
<feature type="domain" description="DUF4220" evidence="3">
    <location>
        <begin position="53"/>
        <end position="370"/>
    </location>
</feature>
<dbReference type="Pfam" id="PF04578">
    <property type="entry name" value="DUF594"/>
    <property type="match status" value="1"/>
</dbReference>
<dbReference type="OMA" id="FWKSFHR"/>
<evidence type="ECO:0000256" key="2">
    <source>
        <dbReference type="SAM" id="Phobius"/>
    </source>
</evidence>
<organism evidence="4 5">
    <name type="scientific">Sorghum bicolor</name>
    <name type="common">Sorghum</name>
    <name type="synonym">Sorghum vulgare</name>
    <dbReference type="NCBI Taxonomy" id="4558"/>
    <lineage>
        <taxon>Eukaryota</taxon>
        <taxon>Viridiplantae</taxon>
        <taxon>Streptophyta</taxon>
        <taxon>Embryophyta</taxon>
        <taxon>Tracheophyta</taxon>
        <taxon>Spermatophyta</taxon>
        <taxon>Magnoliopsida</taxon>
        <taxon>Liliopsida</taxon>
        <taxon>Poales</taxon>
        <taxon>Poaceae</taxon>
        <taxon>PACMAD clade</taxon>
        <taxon>Panicoideae</taxon>
        <taxon>Andropogonodae</taxon>
        <taxon>Andropogoneae</taxon>
        <taxon>Sorghinae</taxon>
        <taxon>Sorghum</taxon>
    </lineage>
</organism>
<dbReference type="STRING" id="4558.A0A1Z5R7W3"/>
<dbReference type="Gramene" id="OQU79864">
    <property type="protein sequence ID" value="OQU79864"/>
    <property type="gene ID" value="SORBI_3007G037700"/>
</dbReference>
<dbReference type="PANTHER" id="PTHR31325">
    <property type="entry name" value="OS01G0798800 PROTEIN-RELATED"/>
    <property type="match status" value="1"/>
</dbReference>
<feature type="transmembrane region" description="Helical" evidence="2">
    <location>
        <begin position="51"/>
        <end position="70"/>
    </location>
</feature>
<feature type="transmembrane region" description="Helical" evidence="2">
    <location>
        <begin position="116"/>
        <end position="136"/>
    </location>
</feature>
<keyword evidence="2" id="KW-0472">Membrane</keyword>
<keyword evidence="2" id="KW-0812">Transmembrane</keyword>
<feature type="region of interest" description="Disordered" evidence="1">
    <location>
        <begin position="731"/>
        <end position="778"/>
    </location>
</feature>
<reference evidence="5" key="2">
    <citation type="journal article" date="2018" name="Plant J.">
        <title>The Sorghum bicolor reference genome: improved assembly, gene annotations, a transcriptome atlas, and signatures of genome organization.</title>
        <authorList>
            <person name="McCormick R.F."/>
            <person name="Truong S.K."/>
            <person name="Sreedasyam A."/>
            <person name="Jenkins J."/>
            <person name="Shu S."/>
            <person name="Sims D."/>
            <person name="Kennedy M."/>
            <person name="Amirebrahimi M."/>
            <person name="Weers B.D."/>
            <person name="McKinley B."/>
            <person name="Mattison A."/>
            <person name="Morishige D.T."/>
            <person name="Grimwood J."/>
            <person name="Schmutz J."/>
            <person name="Mullet J.E."/>
        </authorList>
    </citation>
    <scope>NUCLEOTIDE SEQUENCE [LARGE SCALE GENOMIC DNA]</scope>
    <source>
        <strain evidence="5">cv. BTx623</strain>
    </source>
</reference>
<accession>A0A1Z5R7W3</accession>
<dbReference type="Pfam" id="PF13968">
    <property type="entry name" value="DUF4220"/>
    <property type="match status" value="1"/>
</dbReference>
<feature type="transmembrane region" description="Helical" evidence="2">
    <location>
        <begin position="90"/>
        <end position="109"/>
    </location>
</feature>
<keyword evidence="2" id="KW-1133">Transmembrane helix</keyword>
<evidence type="ECO:0000259" key="3">
    <source>
        <dbReference type="Pfam" id="PF13968"/>
    </source>
</evidence>
<proteinExistence type="predicted"/>
<dbReference type="InterPro" id="IPR007658">
    <property type="entry name" value="DUF594"/>
</dbReference>
<evidence type="ECO:0000256" key="1">
    <source>
        <dbReference type="SAM" id="MobiDB-lite"/>
    </source>
</evidence>
<feature type="transmembrane region" description="Helical" evidence="2">
    <location>
        <begin position="299"/>
        <end position="321"/>
    </location>
</feature>
<dbReference type="Proteomes" id="UP000000768">
    <property type="component" value="Chromosome 7"/>
</dbReference>
<dbReference type="AlphaFoldDB" id="A0A1Z5R7W3"/>
<dbReference type="OrthoDB" id="590307at2759"/>
<dbReference type="EMBL" id="CM000766">
    <property type="protein sequence ID" value="OQU79864.1"/>
    <property type="molecule type" value="Genomic_DNA"/>
</dbReference>
<name>A0A1Z5R7W3_SORBI</name>
<evidence type="ECO:0000313" key="5">
    <source>
        <dbReference type="Proteomes" id="UP000000768"/>
    </source>
</evidence>
<dbReference type="InterPro" id="IPR025315">
    <property type="entry name" value="DUF4220"/>
</dbReference>
<feature type="transmembrane region" description="Helical" evidence="2">
    <location>
        <begin position="266"/>
        <end position="287"/>
    </location>
</feature>
<reference evidence="4 5" key="1">
    <citation type="journal article" date="2009" name="Nature">
        <title>The Sorghum bicolor genome and the diversification of grasses.</title>
        <authorList>
            <person name="Paterson A.H."/>
            <person name="Bowers J.E."/>
            <person name="Bruggmann R."/>
            <person name="Dubchak I."/>
            <person name="Grimwood J."/>
            <person name="Gundlach H."/>
            <person name="Haberer G."/>
            <person name="Hellsten U."/>
            <person name="Mitros T."/>
            <person name="Poliakov A."/>
            <person name="Schmutz J."/>
            <person name="Spannagl M."/>
            <person name="Tang H."/>
            <person name="Wang X."/>
            <person name="Wicker T."/>
            <person name="Bharti A.K."/>
            <person name="Chapman J."/>
            <person name="Feltus F.A."/>
            <person name="Gowik U."/>
            <person name="Grigoriev I.V."/>
            <person name="Lyons E."/>
            <person name="Maher C.A."/>
            <person name="Martis M."/>
            <person name="Narechania A."/>
            <person name="Otillar R.P."/>
            <person name="Penning B.W."/>
            <person name="Salamov A.A."/>
            <person name="Wang Y."/>
            <person name="Zhang L."/>
            <person name="Carpita N.C."/>
            <person name="Freeling M."/>
            <person name="Gingle A.R."/>
            <person name="Hash C.T."/>
            <person name="Keller B."/>
            <person name="Klein P."/>
            <person name="Kresovich S."/>
            <person name="McCann M.C."/>
            <person name="Ming R."/>
            <person name="Peterson D.G."/>
            <person name="Mehboob-ur-Rahman"/>
            <person name="Ware D."/>
            <person name="Westhoff P."/>
            <person name="Mayer K.F."/>
            <person name="Messing J."/>
            <person name="Rokhsar D.S."/>
        </authorList>
    </citation>
    <scope>NUCLEOTIDE SEQUENCE [LARGE SCALE GENOMIC DNA]</scope>
    <source>
        <strain evidence="5">cv. BTx623</strain>
    </source>
</reference>
<protein>
    <recommendedName>
        <fullName evidence="3">DUF4220 domain-containing protein</fullName>
    </recommendedName>
</protein>